<gene>
    <name evidence="1" type="ORF">PsorP6_005848</name>
</gene>
<dbReference type="Proteomes" id="UP001163321">
    <property type="component" value="Chromosome 4"/>
</dbReference>
<evidence type="ECO:0000313" key="2">
    <source>
        <dbReference type="Proteomes" id="UP001163321"/>
    </source>
</evidence>
<organism evidence="1 2">
    <name type="scientific">Peronosclerospora sorghi</name>
    <dbReference type="NCBI Taxonomy" id="230839"/>
    <lineage>
        <taxon>Eukaryota</taxon>
        <taxon>Sar</taxon>
        <taxon>Stramenopiles</taxon>
        <taxon>Oomycota</taxon>
        <taxon>Peronosporomycetes</taxon>
        <taxon>Peronosporales</taxon>
        <taxon>Peronosporaceae</taxon>
        <taxon>Peronosclerospora</taxon>
    </lineage>
</organism>
<accession>A0ACC0W579</accession>
<name>A0ACC0W579_9STRA</name>
<reference evidence="1 2" key="1">
    <citation type="journal article" date="2022" name="bioRxiv">
        <title>The genome of the oomycete Peronosclerospora sorghi, a cosmopolitan pathogen of maize and sorghum, is inflated with dispersed pseudogenes.</title>
        <authorList>
            <person name="Fletcher K."/>
            <person name="Martin F."/>
            <person name="Isakeit T."/>
            <person name="Cavanaugh K."/>
            <person name="Magill C."/>
            <person name="Michelmore R."/>
        </authorList>
    </citation>
    <scope>NUCLEOTIDE SEQUENCE [LARGE SCALE GENOMIC DNA]</scope>
    <source>
        <strain evidence="1">P6</strain>
    </source>
</reference>
<proteinExistence type="predicted"/>
<dbReference type="EMBL" id="CM047583">
    <property type="protein sequence ID" value="KAI9913889.1"/>
    <property type="molecule type" value="Genomic_DNA"/>
</dbReference>
<protein>
    <submittedName>
        <fullName evidence="1">Uncharacterized protein</fullName>
    </submittedName>
</protein>
<sequence length="115" mass="13046">MSGENRRAKRMLPVNWDESSTDELEELYAYSMATYFDNAALYTHARRNELLSEALLLMAQSQRSIYENTRISGENRDAKCMLPIDCGAEQLDCCSDSLDGLYVDALASLFKSCRL</sequence>
<evidence type="ECO:0000313" key="1">
    <source>
        <dbReference type="EMBL" id="KAI9913889.1"/>
    </source>
</evidence>
<comment type="caution">
    <text evidence="1">The sequence shown here is derived from an EMBL/GenBank/DDBJ whole genome shotgun (WGS) entry which is preliminary data.</text>
</comment>
<keyword evidence="2" id="KW-1185">Reference proteome</keyword>